<reference evidence="2 3" key="1">
    <citation type="submission" date="2024-02" db="EMBL/GenBank/DDBJ databases">
        <title>A draft genome for the cacao thread blight pathogen Marasmius crinis-equi.</title>
        <authorList>
            <person name="Cohen S.P."/>
            <person name="Baruah I.K."/>
            <person name="Amoako-Attah I."/>
            <person name="Bukari Y."/>
            <person name="Meinhardt L.W."/>
            <person name="Bailey B.A."/>
        </authorList>
    </citation>
    <scope>NUCLEOTIDE SEQUENCE [LARGE SCALE GENOMIC DNA]</scope>
    <source>
        <strain evidence="2 3">GH-76</strain>
    </source>
</reference>
<keyword evidence="3" id="KW-1185">Reference proteome</keyword>
<feature type="compositionally biased region" description="Polar residues" evidence="1">
    <location>
        <begin position="97"/>
        <end position="107"/>
    </location>
</feature>
<dbReference type="EMBL" id="JBAHYK010003858">
    <property type="protein sequence ID" value="KAL0563160.1"/>
    <property type="molecule type" value="Genomic_DNA"/>
</dbReference>
<sequence length="134" mass="13980">MIIVQGAIRLPVEALSHDRSVVQLCPLMDGHATMVSAPGPIPEGDQPVNGKCASGAMTRDQEAYEAGISPPETTAMSVVPSDAASTGKRTEHDCDTAITQASGQTACNHGPDEDQASRLYTSDGKSQQQTDVNT</sequence>
<dbReference type="Proteomes" id="UP001465976">
    <property type="component" value="Unassembled WGS sequence"/>
</dbReference>
<accession>A0ABR3EJY1</accession>
<evidence type="ECO:0000313" key="2">
    <source>
        <dbReference type="EMBL" id="KAL0563160.1"/>
    </source>
</evidence>
<feature type="region of interest" description="Disordered" evidence="1">
    <location>
        <begin position="68"/>
        <end position="134"/>
    </location>
</feature>
<comment type="caution">
    <text evidence="2">The sequence shown here is derived from an EMBL/GenBank/DDBJ whole genome shotgun (WGS) entry which is preliminary data.</text>
</comment>
<evidence type="ECO:0000256" key="1">
    <source>
        <dbReference type="SAM" id="MobiDB-lite"/>
    </source>
</evidence>
<gene>
    <name evidence="2" type="ORF">V5O48_018915</name>
</gene>
<organism evidence="2 3">
    <name type="scientific">Marasmius crinis-equi</name>
    <dbReference type="NCBI Taxonomy" id="585013"/>
    <lineage>
        <taxon>Eukaryota</taxon>
        <taxon>Fungi</taxon>
        <taxon>Dikarya</taxon>
        <taxon>Basidiomycota</taxon>
        <taxon>Agaricomycotina</taxon>
        <taxon>Agaricomycetes</taxon>
        <taxon>Agaricomycetidae</taxon>
        <taxon>Agaricales</taxon>
        <taxon>Marasmiineae</taxon>
        <taxon>Marasmiaceae</taxon>
        <taxon>Marasmius</taxon>
    </lineage>
</organism>
<feature type="compositionally biased region" description="Polar residues" evidence="1">
    <location>
        <begin position="118"/>
        <end position="134"/>
    </location>
</feature>
<name>A0ABR3EJY1_9AGAR</name>
<evidence type="ECO:0000313" key="3">
    <source>
        <dbReference type="Proteomes" id="UP001465976"/>
    </source>
</evidence>
<protein>
    <submittedName>
        <fullName evidence="2">Uncharacterized protein</fullName>
    </submittedName>
</protein>
<proteinExistence type="predicted"/>